<gene>
    <name evidence="12" type="ORF">SAMN05216466_108193</name>
</gene>
<comment type="function">
    <text evidence="8">Involved in the maturation of [NiFe] hydrogenases. Along with HypE, it catalyzes the synthesis of the CN ligands of the active site iron of [NiFe]-hydrogenases. HypF functions as a carbamoyl transferase using carbamoylphosphate as a substrate and transferring the carboxamido moiety in an ATP-dependent reaction to the thiolate of the C-terminal cysteine of HypE yielding a protein-S-carboxamide.</text>
</comment>
<evidence type="ECO:0000313" key="12">
    <source>
        <dbReference type="EMBL" id="SDH27220.1"/>
    </source>
</evidence>
<evidence type="ECO:0000256" key="7">
    <source>
        <dbReference type="ARBA" id="ARBA00048220"/>
    </source>
</evidence>
<dbReference type="GO" id="GO:0016743">
    <property type="term" value="F:carboxyl- or carbamoyltransferase activity"/>
    <property type="evidence" value="ECO:0007669"/>
    <property type="project" value="UniProtKB-UniRule"/>
</dbReference>
<dbReference type="PANTHER" id="PTHR42959">
    <property type="entry name" value="CARBAMOYLTRANSFERASE"/>
    <property type="match status" value="1"/>
</dbReference>
<dbReference type="EMBL" id="FNCJ01000008">
    <property type="protein sequence ID" value="SDH27220.1"/>
    <property type="molecule type" value="Genomic_DNA"/>
</dbReference>
<keyword evidence="9" id="KW-0378">Hydrolase</keyword>
<feature type="active site" evidence="9">
    <location>
        <position position="52"/>
    </location>
</feature>
<dbReference type="GO" id="GO:0051604">
    <property type="term" value="P:protein maturation"/>
    <property type="evidence" value="ECO:0007669"/>
    <property type="project" value="TreeGrafter"/>
</dbReference>
<evidence type="ECO:0000256" key="2">
    <source>
        <dbReference type="ARBA" id="ARBA00008097"/>
    </source>
</evidence>
<dbReference type="GO" id="GO:0003725">
    <property type="term" value="F:double-stranded RNA binding"/>
    <property type="evidence" value="ECO:0007669"/>
    <property type="project" value="InterPro"/>
</dbReference>
<dbReference type="InterPro" id="IPR004421">
    <property type="entry name" value="Carbamoyltransferase_HypF"/>
</dbReference>
<comment type="catalytic activity">
    <reaction evidence="7 8">
        <text>C-terminal L-cysteinyl-[HypE protein] + carbamoyl phosphate + ATP + H2O = C-terminal S-carboxamide-L-cysteinyl-[HypE protein] + AMP + phosphate + diphosphate + H(+)</text>
        <dbReference type="Rhea" id="RHEA:55636"/>
        <dbReference type="Rhea" id="RHEA-COMP:14247"/>
        <dbReference type="Rhea" id="RHEA-COMP:14392"/>
        <dbReference type="ChEBI" id="CHEBI:15377"/>
        <dbReference type="ChEBI" id="CHEBI:15378"/>
        <dbReference type="ChEBI" id="CHEBI:30616"/>
        <dbReference type="ChEBI" id="CHEBI:33019"/>
        <dbReference type="ChEBI" id="CHEBI:43474"/>
        <dbReference type="ChEBI" id="CHEBI:58228"/>
        <dbReference type="ChEBI" id="CHEBI:76913"/>
        <dbReference type="ChEBI" id="CHEBI:139126"/>
        <dbReference type="ChEBI" id="CHEBI:456215"/>
    </reaction>
</comment>
<dbReference type="PANTHER" id="PTHR42959:SF1">
    <property type="entry name" value="CARBAMOYLTRANSFERASE HYPF"/>
    <property type="match status" value="1"/>
</dbReference>
<dbReference type="GO" id="GO:0008270">
    <property type="term" value="F:zinc ion binding"/>
    <property type="evidence" value="ECO:0007669"/>
    <property type="project" value="UniProtKB-KW"/>
</dbReference>
<dbReference type="GO" id="GO:0016874">
    <property type="term" value="F:ligase activity"/>
    <property type="evidence" value="ECO:0007669"/>
    <property type="project" value="UniProtKB-UniRule"/>
</dbReference>
<dbReference type="InterPro" id="IPR051060">
    <property type="entry name" value="Carbamoyltrans_HypF-like"/>
</dbReference>
<dbReference type="AlphaFoldDB" id="A0A1G8B3K7"/>
<dbReference type="EC" id="6.2.-.-" evidence="8"/>
<evidence type="ECO:0000256" key="6">
    <source>
        <dbReference type="ARBA" id="ARBA00022833"/>
    </source>
</evidence>
<evidence type="ECO:0000256" key="8">
    <source>
        <dbReference type="PIRNR" id="PIRNR006256"/>
    </source>
</evidence>
<dbReference type="InterPro" id="IPR011125">
    <property type="entry name" value="Znf_HypF"/>
</dbReference>
<dbReference type="InterPro" id="IPR017968">
    <property type="entry name" value="Acylphosphatase_CS"/>
</dbReference>
<dbReference type="SUPFAM" id="SSF55821">
    <property type="entry name" value="YrdC/RibB"/>
    <property type="match status" value="1"/>
</dbReference>
<keyword evidence="3" id="KW-0436">Ligase</keyword>
<name>A0A1G8B3K7_9BURK</name>
<evidence type="ECO:0000256" key="4">
    <source>
        <dbReference type="ARBA" id="ARBA00022723"/>
    </source>
</evidence>
<dbReference type="Pfam" id="PF00708">
    <property type="entry name" value="Acylphosphatase"/>
    <property type="match status" value="1"/>
</dbReference>
<keyword evidence="5" id="KW-0863">Zinc-finger</keyword>
<sequence>MSTSMHPPGGRSGSVRPVGEEIRVRGLVQGVGFRPTVWRLAHDCGLRGDVRNDSDGVLIHACGDVWTVEQFLARLQAECPPLARIDAIERHEWLSVAEMDDFRIVPSAGGPVQTGVVPDAVTCADCLAEIADPANRRYRYPFTNCTHCGPRLSIIDAIPYDRANTTMSAFAMCDACRAEYENPADRRFHAQPVACAVCGPRVWLEAPDGAPLETSSDACVAASVALQRGSIVAVKGLGGFQLACDACDEAAVARLRRLKRRERKPFALLARDLEVVRRYAPVDDVERALLQSAAGPIVILRTHDTSASAAADPLAPIAPSVAPGVGTLGFMLPSTPLHRLLVESFDRPLVLTSGNTSDEPQCIDNADARARLGRIADLFLMHDRDVARRVDDSVARVVFGAPRVVRRSRGYAPAPLMLPEGFEDTPAILAMGGELKNTFCLSRAAQAIVSHHMGDLEDALTYADYRRSVMQYLTLFEHEPQVVALDLHPEYLSRKIGCDLAQARQWPLEEVQHHHAHIASCMAENGLPIDAQPVLGVALDGLGYGADGTLWGGEFMLAGYRDFIRLGMFKPVAMPGGVRAIHEPWRNTYAHLLAAFGWETFAQRYAGLDLQRFFAARPRDMLDSMIAQGVNSPLASSAGRLFDAVAAATGLCRERVLYEGQAAVEFEALVDPLALSEEDDARAYPFGLARETQGGLRCLDPQPMWTALLDDLQRATPVPVIAARFHKGLAIAIVQMVELLVDELIQAGAARGSGAGMSPGDAPLVPLSLRAAAPDVALSGGVFQNRVLLEQVAARLVAAGLRVLSHRQVPANDGGLSLGQAVVAAARRRAP</sequence>
<dbReference type="Proteomes" id="UP000199706">
    <property type="component" value="Unassembled WGS sequence"/>
</dbReference>
<dbReference type="UniPathway" id="UPA00335"/>
<dbReference type="InterPro" id="IPR041440">
    <property type="entry name" value="HypF_C"/>
</dbReference>
<dbReference type="NCBIfam" id="TIGR00143">
    <property type="entry name" value="hypF"/>
    <property type="match status" value="1"/>
</dbReference>
<dbReference type="Pfam" id="PF17788">
    <property type="entry name" value="HypF_C"/>
    <property type="match status" value="1"/>
</dbReference>
<evidence type="ECO:0000256" key="9">
    <source>
        <dbReference type="PROSITE-ProRule" id="PRU00520"/>
    </source>
</evidence>
<dbReference type="PROSITE" id="PS00150">
    <property type="entry name" value="ACYLPHOSPHATASE_1"/>
    <property type="match status" value="1"/>
</dbReference>
<evidence type="ECO:0000256" key="5">
    <source>
        <dbReference type="ARBA" id="ARBA00022771"/>
    </source>
</evidence>
<dbReference type="InterPro" id="IPR055128">
    <property type="entry name" value="HypF_C_2"/>
</dbReference>
<dbReference type="Gene3D" id="3.30.420.360">
    <property type="match status" value="1"/>
</dbReference>
<dbReference type="Pfam" id="PF07503">
    <property type="entry name" value="zf-HYPF"/>
    <property type="match status" value="2"/>
</dbReference>
<feature type="domain" description="Acylphosphatase-like" evidence="10">
    <location>
        <begin position="19"/>
        <end position="106"/>
    </location>
</feature>
<dbReference type="Gene3D" id="3.30.420.40">
    <property type="match status" value="1"/>
</dbReference>
<dbReference type="InterPro" id="IPR036046">
    <property type="entry name" value="Acylphosphatase-like_dom_sf"/>
</dbReference>
<dbReference type="InterPro" id="IPR001792">
    <property type="entry name" value="Acylphosphatase-like_dom"/>
</dbReference>
<dbReference type="PIRSF" id="PIRSF006256">
    <property type="entry name" value="CMPcnvr_hdrg_mat"/>
    <property type="match status" value="1"/>
</dbReference>
<evidence type="ECO:0000259" key="11">
    <source>
        <dbReference type="PROSITE" id="PS51163"/>
    </source>
</evidence>
<evidence type="ECO:0000256" key="1">
    <source>
        <dbReference type="ARBA" id="ARBA00004711"/>
    </source>
</evidence>
<dbReference type="PROSITE" id="PS51163">
    <property type="entry name" value="YRDC"/>
    <property type="match status" value="1"/>
</dbReference>
<keyword evidence="6" id="KW-0862">Zinc</keyword>
<comment type="similarity">
    <text evidence="2 8">Belongs to the carbamoyltransferase HypF family.</text>
</comment>
<dbReference type="PROSITE" id="PS51160">
    <property type="entry name" value="ACYLPHOSPHATASE_3"/>
    <property type="match status" value="1"/>
</dbReference>
<dbReference type="GO" id="GO:0003998">
    <property type="term" value="F:acylphosphatase activity"/>
    <property type="evidence" value="ECO:0007669"/>
    <property type="project" value="UniProtKB-EC"/>
</dbReference>
<evidence type="ECO:0000313" key="13">
    <source>
        <dbReference type="Proteomes" id="UP000199706"/>
    </source>
</evidence>
<dbReference type="Pfam" id="PF22521">
    <property type="entry name" value="HypF_C_2"/>
    <property type="match status" value="2"/>
</dbReference>
<proteinExistence type="inferred from homology"/>
<comment type="catalytic activity">
    <reaction evidence="9">
        <text>an acyl phosphate + H2O = a carboxylate + phosphate + H(+)</text>
        <dbReference type="Rhea" id="RHEA:14965"/>
        <dbReference type="ChEBI" id="CHEBI:15377"/>
        <dbReference type="ChEBI" id="CHEBI:15378"/>
        <dbReference type="ChEBI" id="CHEBI:29067"/>
        <dbReference type="ChEBI" id="CHEBI:43474"/>
        <dbReference type="ChEBI" id="CHEBI:59918"/>
        <dbReference type="EC" id="3.6.1.7"/>
    </reaction>
</comment>
<reference evidence="12 13" key="1">
    <citation type="submission" date="2016-10" db="EMBL/GenBank/DDBJ databases">
        <authorList>
            <person name="de Groot N.N."/>
        </authorList>
    </citation>
    <scope>NUCLEOTIDE SEQUENCE [LARGE SCALE GENOMIC DNA]</scope>
    <source>
        <strain evidence="12 13">LMG 2247</strain>
    </source>
</reference>
<dbReference type="InterPro" id="IPR017945">
    <property type="entry name" value="DHBP_synth_RibB-like_a/b_dom"/>
</dbReference>
<dbReference type="SUPFAM" id="SSF54975">
    <property type="entry name" value="Acylphosphatase/BLUF domain-like"/>
    <property type="match status" value="1"/>
</dbReference>
<feature type="active site" evidence="9">
    <location>
        <position position="34"/>
    </location>
</feature>
<evidence type="ECO:0000256" key="3">
    <source>
        <dbReference type="ARBA" id="ARBA00022598"/>
    </source>
</evidence>
<organism evidence="12 13">
    <name type="scientific">Paraburkholderia phenazinium</name>
    <dbReference type="NCBI Taxonomy" id="60549"/>
    <lineage>
        <taxon>Bacteria</taxon>
        <taxon>Pseudomonadati</taxon>
        <taxon>Pseudomonadota</taxon>
        <taxon>Betaproteobacteria</taxon>
        <taxon>Burkholderiales</taxon>
        <taxon>Burkholderiaceae</taxon>
        <taxon>Paraburkholderia</taxon>
    </lineage>
</organism>
<dbReference type="Pfam" id="PF01300">
    <property type="entry name" value="Sua5_yciO_yrdC"/>
    <property type="match status" value="1"/>
</dbReference>
<feature type="domain" description="YrdC-like" evidence="11">
    <location>
        <begin position="216"/>
        <end position="410"/>
    </location>
</feature>
<dbReference type="Gene3D" id="3.90.870.50">
    <property type="match status" value="1"/>
</dbReference>
<protein>
    <recommendedName>
        <fullName evidence="8">Carbamoyltransferase HypF</fullName>
        <ecNumber evidence="8">6.2.-.-</ecNumber>
    </recommendedName>
</protein>
<accession>A0A1G8B3K7</accession>
<comment type="pathway">
    <text evidence="1 8">Protein modification; [NiFe] hydrogenase maturation.</text>
</comment>
<dbReference type="InterPro" id="IPR006070">
    <property type="entry name" value="Sua5-like_dom"/>
</dbReference>
<evidence type="ECO:0000259" key="10">
    <source>
        <dbReference type="PROSITE" id="PS51160"/>
    </source>
</evidence>
<dbReference type="RefSeq" id="WP_218133044.1">
    <property type="nucleotide sequence ID" value="NZ_CADERL010000011.1"/>
</dbReference>
<keyword evidence="4" id="KW-0479">Metal-binding</keyword>
<keyword evidence="12" id="KW-0808">Transferase</keyword>
<dbReference type="Gene3D" id="3.30.110.120">
    <property type="match status" value="1"/>
</dbReference>